<proteinExistence type="predicted"/>
<name>A0A1I4NYV6_9PROT</name>
<protein>
    <submittedName>
        <fullName evidence="1">3-deoxy-D-manno-oct-2-ulosonic acid (Kdo) hydroxylase</fullName>
    </submittedName>
</protein>
<evidence type="ECO:0000313" key="1">
    <source>
        <dbReference type="EMBL" id="SFM20712.1"/>
    </source>
</evidence>
<dbReference type="RefSeq" id="WP_256211964.1">
    <property type="nucleotide sequence ID" value="NZ_FOUB01000017.1"/>
</dbReference>
<dbReference type="AlphaFoldDB" id="A0A1I4NYV6"/>
<dbReference type="EMBL" id="FOUB01000017">
    <property type="protein sequence ID" value="SFM20712.1"/>
    <property type="molecule type" value="Genomic_DNA"/>
</dbReference>
<dbReference type="Proteomes" id="UP000183287">
    <property type="component" value="Unassembled WGS sequence"/>
</dbReference>
<accession>A0A1I4NYV6</accession>
<organism evidence="1 2">
    <name type="scientific">Nitrosomonas communis</name>
    <dbReference type="NCBI Taxonomy" id="44574"/>
    <lineage>
        <taxon>Bacteria</taxon>
        <taxon>Pseudomonadati</taxon>
        <taxon>Pseudomonadota</taxon>
        <taxon>Betaproteobacteria</taxon>
        <taxon>Nitrosomonadales</taxon>
        <taxon>Nitrosomonadaceae</taxon>
        <taxon>Nitrosomonas</taxon>
    </lineage>
</organism>
<dbReference type="InterPro" id="IPR021266">
    <property type="entry name" value="Kdo_hydroxlase"/>
</dbReference>
<sequence length="62" mass="7079">MLRIFTNINPANGPRIWQLGEPFEPFMRRFLPAVRLSNQVGFSLFLLTSALLTEQKPNTTST</sequence>
<keyword evidence="2" id="KW-1185">Reference proteome</keyword>
<gene>
    <name evidence="1" type="ORF">SAMN05421863_101726</name>
</gene>
<evidence type="ECO:0000313" key="2">
    <source>
        <dbReference type="Proteomes" id="UP000183287"/>
    </source>
</evidence>
<dbReference type="Pfam" id="PF11004">
    <property type="entry name" value="Kdo_hydroxy"/>
    <property type="match status" value="1"/>
</dbReference>
<reference evidence="2" key="1">
    <citation type="submission" date="2016-10" db="EMBL/GenBank/DDBJ databases">
        <authorList>
            <person name="Varghese N."/>
            <person name="Submissions S."/>
        </authorList>
    </citation>
    <scope>NUCLEOTIDE SEQUENCE [LARGE SCALE GENOMIC DNA]</scope>
    <source>
        <strain evidence="2">Nm44</strain>
    </source>
</reference>